<evidence type="ECO:0000313" key="2">
    <source>
        <dbReference type="Proteomes" id="UP001226091"/>
    </source>
</evidence>
<accession>A0ACD4RD88</accession>
<organism evidence="1 2">
    <name type="scientific">Metabacillus hrfriensis</name>
    <dbReference type="NCBI Taxonomy" id="3048891"/>
    <lineage>
        <taxon>Bacteria</taxon>
        <taxon>Bacillati</taxon>
        <taxon>Bacillota</taxon>
        <taxon>Bacilli</taxon>
        <taxon>Bacillales</taxon>
        <taxon>Bacillaceae</taxon>
        <taxon>Metabacillus</taxon>
    </lineage>
</organism>
<name>A0ACD4RD88_9BACI</name>
<keyword evidence="2" id="KW-1185">Reference proteome</keyword>
<sequence length="150" mass="16729">MTISTDAGPLLTALKRYVSSHRAVILHCWLPQSRYSQTCTSSPAEIPEASSTNLLHPRVLYMLHGKLHLSSTFDRSKSGDISFSDKFSAYHETRVTPKKKRVKLSIFVDESSIEVFGNDSLSVFQNVVFPDGASDGQSFYSKGVPFKIRL</sequence>
<dbReference type="Proteomes" id="UP001226091">
    <property type="component" value="Chromosome"/>
</dbReference>
<gene>
    <name evidence="1" type="ORF">QLQ22_03685</name>
</gene>
<evidence type="ECO:0000313" key="1">
    <source>
        <dbReference type="EMBL" id="WHZ58461.1"/>
    </source>
</evidence>
<reference evidence="2" key="1">
    <citation type="journal article" date="2025" name="Aquaculture">
        <title>Assessment of the bioflocculant production and safety properties of Metabacillus hrfriensis sp. nov. based on phenotypic and whole-genome sequencing analysis.</title>
        <authorList>
            <person name="Zhang R."/>
            <person name="Zhao Z."/>
            <person name="Luo L."/>
            <person name="Wang S."/>
            <person name="Guo K."/>
            <person name="Xu W."/>
        </authorList>
    </citation>
    <scope>NUCLEOTIDE SEQUENCE [LARGE SCALE GENOMIC DNA]</scope>
    <source>
        <strain evidence="2">CT-WN-B3</strain>
    </source>
</reference>
<dbReference type="EMBL" id="CP126116">
    <property type="protein sequence ID" value="WHZ58461.1"/>
    <property type="molecule type" value="Genomic_DNA"/>
</dbReference>
<proteinExistence type="predicted"/>
<protein>
    <submittedName>
        <fullName evidence="1">GH32 C-terminal domain-containing protein</fullName>
    </submittedName>
</protein>